<sequence>MIQERMKAAQNRQKTYADNRWRNLEFAIGDCVYLKVSPMKGVIHFGKRRKLSRRYVGPYEVIKRVGPVAYGLDLPAEIQGIYIVFHVSTLKKSFGERRPMVTEPNEIWLQPNLSYKEWPVQIVDRKEQELRNRKIPLAKYSGITQILKKQLGNERIH</sequence>
<organism evidence="2 3">
    <name type="scientific">Juglans regia</name>
    <name type="common">English walnut</name>
    <dbReference type="NCBI Taxonomy" id="51240"/>
    <lineage>
        <taxon>Eukaryota</taxon>
        <taxon>Viridiplantae</taxon>
        <taxon>Streptophyta</taxon>
        <taxon>Embryophyta</taxon>
        <taxon>Tracheophyta</taxon>
        <taxon>Spermatophyta</taxon>
        <taxon>Magnoliopsida</taxon>
        <taxon>eudicotyledons</taxon>
        <taxon>Gunneridae</taxon>
        <taxon>Pentapetalae</taxon>
        <taxon>rosids</taxon>
        <taxon>fabids</taxon>
        <taxon>Fagales</taxon>
        <taxon>Juglandaceae</taxon>
        <taxon>Juglans</taxon>
    </lineage>
</organism>
<evidence type="ECO:0000313" key="3">
    <source>
        <dbReference type="RefSeq" id="XP_018815630.1"/>
    </source>
</evidence>
<dbReference type="KEGG" id="jre:108987207"/>
<accession>A0A2I4E8A6</accession>
<keyword evidence="2" id="KW-1185">Reference proteome</keyword>
<dbReference type="OrthoDB" id="1939135at2759"/>
<dbReference type="RefSeq" id="XP_018815630.1">
    <property type="nucleotide sequence ID" value="XM_018960085.1"/>
</dbReference>
<dbReference type="Pfam" id="PF24626">
    <property type="entry name" value="SH3_Tf2-1"/>
    <property type="match status" value="1"/>
</dbReference>
<gene>
    <name evidence="3" type="primary">LOC108987207</name>
</gene>
<proteinExistence type="predicted"/>
<reference evidence="3" key="1">
    <citation type="submission" date="2025-08" db="UniProtKB">
        <authorList>
            <consortium name="RefSeq"/>
        </authorList>
    </citation>
    <scope>IDENTIFICATION</scope>
    <source>
        <tissue evidence="3">Leaves</tissue>
    </source>
</reference>
<dbReference type="AlphaFoldDB" id="A0A2I4E8A6"/>
<feature type="domain" description="Tf2-1-like SH3-like" evidence="1">
    <location>
        <begin position="29"/>
        <end position="92"/>
    </location>
</feature>
<dbReference type="PANTHER" id="PTHR46148">
    <property type="entry name" value="CHROMO DOMAIN-CONTAINING PROTEIN"/>
    <property type="match status" value="1"/>
</dbReference>
<dbReference type="Gramene" id="Jr08_14610_p1">
    <property type="protein sequence ID" value="cds.Jr08_14610_p1"/>
    <property type="gene ID" value="Jr08_14610"/>
</dbReference>
<dbReference type="STRING" id="51240.A0A2I4E8A6"/>
<dbReference type="Proteomes" id="UP000235220">
    <property type="component" value="Chromosome 8"/>
</dbReference>
<name>A0A2I4E8A6_JUGRE</name>
<evidence type="ECO:0000259" key="1">
    <source>
        <dbReference type="Pfam" id="PF24626"/>
    </source>
</evidence>
<dbReference type="InterPro" id="IPR056924">
    <property type="entry name" value="SH3_Tf2-1"/>
</dbReference>
<dbReference type="PANTHER" id="PTHR46148:SF54">
    <property type="entry name" value="RETROTRANSPOSON-LIKE PROTEIN"/>
    <property type="match status" value="1"/>
</dbReference>
<protein>
    <submittedName>
        <fullName evidence="3">Uncharacterized protein LOC108987207</fullName>
    </submittedName>
</protein>
<evidence type="ECO:0000313" key="2">
    <source>
        <dbReference type="Proteomes" id="UP000235220"/>
    </source>
</evidence>
<dbReference type="GeneID" id="108987207"/>